<evidence type="ECO:0000256" key="5">
    <source>
        <dbReference type="ARBA" id="ARBA00022779"/>
    </source>
</evidence>
<feature type="transmembrane region" description="Helical" evidence="8">
    <location>
        <begin position="24"/>
        <end position="47"/>
    </location>
</feature>
<dbReference type="EMBL" id="LAZR01000028">
    <property type="protein sequence ID" value="KKO03068.1"/>
    <property type="molecule type" value="Genomic_DNA"/>
</dbReference>
<dbReference type="InterPro" id="IPR005503">
    <property type="entry name" value="FliL"/>
</dbReference>
<evidence type="ECO:0000313" key="9">
    <source>
        <dbReference type="EMBL" id="KKO03068.1"/>
    </source>
</evidence>
<sequence>MAKQENNEVTEEVQEKPSNSRKKLFILIGVGLLALLLSAGGVAYFLLSGDDQEEVAQAPAEPVKQMALYQALEPPFVVNYSDNGRQRYMQVSVVLMGRSAEGMAKLNQHLPLIRNQLVLLFGSEEFAALLSPEGKEALRERAGLAVKALLEKEVGDPVIESVLFTNMVLQ</sequence>
<comment type="subcellular location">
    <subcellularLocation>
        <location evidence="1">Cell membrane</location>
        <topology evidence="1">Single-pass membrane protein</topology>
    </subcellularLocation>
</comment>
<evidence type="ECO:0000256" key="4">
    <source>
        <dbReference type="ARBA" id="ARBA00022692"/>
    </source>
</evidence>
<keyword evidence="2" id="KW-1003">Cell membrane</keyword>
<dbReference type="GO" id="GO:0005886">
    <property type="term" value="C:plasma membrane"/>
    <property type="evidence" value="ECO:0007669"/>
    <property type="project" value="UniProtKB-SubCell"/>
</dbReference>
<evidence type="ECO:0000256" key="1">
    <source>
        <dbReference type="ARBA" id="ARBA00004162"/>
    </source>
</evidence>
<dbReference type="GO" id="GO:0071978">
    <property type="term" value="P:bacterial-type flagellum-dependent swarming motility"/>
    <property type="evidence" value="ECO:0007669"/>
    <property type="project" value="TreeGrafter"/>
</dbReference>
<name>A0A0F9VT07_9ZZZZ</name>
<gene>
    <name evidence="9" type="ORF">LCGC14_0099890</name>
</gene>
<keyword evidence="5" id="KW-0283">Flagellar rotation</keyword>
<evidence type="ECO:0000256" key="6">
    <source>
        <dbReference type="ARBA" id="ARBA00022989"/>
    </source>
</evidence>
<comment type="caution">
    <text evidence="9">The sequence shown here is derived from an EMBL/GenBank/DDBJ whole genome shotgun (WGS) entry which is preliminary data.</text>
</comment>
<dbReference type="AlphaFoldDB" id="A0A0F9VT07"/>
<dbReference type="GO" id="GO:0009425">
    <property type="term" value="C:bacterial-type flagellum basal body"/>
    <property type="evidence" value="ECO:0007669"/>
    <property type="project" value="InterPro"/>
</dbReference>
<keyword evidence="7 8" id="KW-0472">Membrane</keyword>
<keyword evidence="4 8" id="KW-0812">Transmembrane</keyword>
<protein>
    <recommendedName>
        <fullName evidence="10">Flagellar basal body-associated protein FliL</fullName>
    </recommendedName>
</protein>
<evidence type="ECO:0008006" key="10">
    <source>
        <dbReference type="Google" id="ProtNLM"/>
    </source>
</evidence>
<dbReference type="PANTHER" id="PTHR35091">
    <property type="entry name" value="FLAGELLAR PROTEIN FLIL"/>
    <property type="match status" value="1"/>
</dbReference>
<dbReference type="PANTHER" id="PTHR35091:SF2">
    <property type="entry name" value="FLAGELLAR PROTEIN FLIL"/>
    <property type="match status" value="1"/>
</dbReference>
<dbReference type="GO" id="GO:0006935">
    <property type="term" value="P:chemotaxis"/>
    <property type="evidence" value="ECO:0007669"/>
    <property type="project" value="UniProtKB-KW"/>
</dbReference>
<evidence type="ECO:0000256" key="2">
    <source>
        <dbReference type="ARBA" id="ARBA00022475"/>
    </source>
</evidence>
<organism evidence="9">
    <name type="scientific">marine sediment metagenome</name>
    <dbReference type="NCBI Taxonomy" id="412755"/>
    <lineage>
        <taxon>unclassified sequences</taxon>
        <taxon>metagenomes</taxon>
        <taxon>ecological metagenomes</taxon>
    </lineage>
</organism>
<keyword evidence="3" id="KW-0145">Chemotaxis</keyword>
<accession>A0A0F9VT07</accession>
<evidence type="ECO:0000256" key="3">
    <source>
        <dbReference type="ARBA" id="ARBA00022500"/>
    </source>
</evidence>
<dbReference type="Pfam" id="PF03748">
    <property type="entry name" value="FliL"/>
    <property type="match status" value="1"/>
</dbReference>
<proteinExistence type="predicted"/>
<reference evidence="9" key="1">
    <citation type="journal article" date="2015" name="Nature">
        <title>Complex archaea that bridge the gap between prokaryotes and eukaryotes.</title>
        <authorList>
            <person name="Spang A."/>
            <person name="Saw J.H."/>
            <person name="Jorgensen S.L."/>
            <person name="Zaremba-Niedzwiedzka K."/>
            <person name="Martijn J."/>
            <person name="Lind A.E."/>
            <person name="van Eijk R."/>
            <person name="Schleper C."/>
            <person name="Guy L."/>
            <person name="Ettema T.J."/>
        </authorList>
    </citation>
    <scope>NUCLEOTIDE SEQUENCE</scope>
</reference>
<evidence type="ECO:0000256" key="7">
    <source>
        <dbReference type="ARBA" id="ARBA00023136"/>
    </source>
</evidence>
<evidence type="ECO:0000256" key="8">
    <source>
        <dbReference type="SAM" id="Phobius"/>
    </source>
</evidence>
<keyword evidence="6 8" id="KW-1133">Transmembrane helix</keyword>